<evidence type="ECO:0000256" key="2">
    <source>
        <dbReference type="SAM" id="SignalP"/>
    </source>
</evidence>
<organism evidence="3 4">
    <name type="scientific">Favolaschia claudopus</name>
    <dbReference type="NCBI Taxonomy" id="2862362"/>
    <lineage>
        <taxon>Eukaryota</taxon>
        <taxon>Fungi</taxon>
        <taxon>Dikarya</taxon>
        <taxon>Basidiomycota</taxon>
        <taxon>Agaricomycotina</taxon>
        <taxon>Agaricomycetes</taxon>
        <taxon>Agaricomycetidae</taxon>
        <taxon>Agaricales</taxon>
        <taxon>Marasmiineae</taxon>
        <taxon>Mycenaceae</taxon>
        <taxon>Favolaschia</taxon>
    </lineage>
</organism>
<keyword evidence="2" id="KW-0732">Signal</keyword>
<dbReference type="EMBL" id="JAWWNJ010000046">
    <property type="protein sequence ID" value="KAK7018425.1"/>
    <property type="molecule type" value="Genomic_DNA"/>
</dbReference>
<sequence length="124" mass="13823">MKFLLFGLFGLLLSSSPVLARPIASVTKPANKPQITTISRHLPFRFYRPDSEEAGKVTSTAEQEDSDFDGSRFEERTGTTVGKPSEKHAWFRHYPSESESAEDLESRDSNAVPFSQYPPEGADI</sequence>
<evidence type="ECO:0000256" key="1">
    <source>
        <dbReference type="SAM" id="MobiDB-lite"/>
    </source>
</evidence>
<reference evidence="3 4" key="1">
    <citation type="journal article" date="2024" name="J Genomics">
        <title>Draft genome sequencing and assembly of Favolaschia claudopus CIRM-BRFM 2984 isolated from oak limbs.</title>
        <authorList>
            <person name="Navarro D."/>
            <person name="Drula E."/>
            <person name="Chaduli D."/>
            <person name="Cazenave R."/>
            <person name="Ahrendt S."/>
            <person name="Wang J."/>
            <person name="Lipzen A."/>
            <person name="Daum C."/>
            <person name="Barry K."/>
            <person name="Grigoriev I.V."/>
            <person name="Favel A."/>
            <person name="Rosso M.N."/>
            <person name="Martin F."/>
        </authorList>
    </citation>
    <scope>NUCLEOTIDE SEQUENCE [LARGE SCALE GENOMIC DNA]</scope>
    <source>
        <strain evidence="3 4">CIRM-BRFM 2984</strain>
    </source>
</reference>
<name>A0AAW0AYM5_9AGAR</name>
<keyword evidence="4" id="KW-1185">Reference proteome</keyword>
<proteinExistence type="predicted"/>
<dbReference type="Proteomes" id="UP001362999">
    <property type="component" value="Unassembled WGS sequence"/>
</dbReference>
<comment type="caution">
    <text evidence="3">The sequence shown here is derived from an EMBL/GenBank/DDBJ whole genome shotgun (WGS) entry which is preliminary data.</text>
</comment>
<evidence type="ECO:0000313" key="3">
    <source>
        <dbReference type="EMBL" id="KAK7018425.1"/>
    </source>
</evidence>
<feature type="chain" id="PRO_5043922970" evidence="2">
    <location>
        <begin position="21"/>
        <end position="124"/>
    </location>
</feature>
<feature type="region of interest" description="Disordered" evidence="1">
    <location>
        <begin position="51"/>
        <end position="124"/>
    </location>
</feature>
<dbReference type="AlphaFoldDB" id="A0AAW0AYM5"/>
<evidence type="ECO:0000313" key="4">
    <source>
        <dbReference type="Proteomes" id="UP001362999"/>
    </source>
</evidence>
<protein>
    <submittedName>
        <fullName evidence="3">Uncharacterized protein</fullName>
    </submittedName>
</protein>
<accession>A0AAW0AYM5</accession>
<feature type="signal peptide" evidence="2">
    <location>
        <begin position="1"/>
        <end position="20"/>
    </location>
</feature>
<gene>
    <name evidence="3" type="ORF">R3P38DRAFT_1300057</name>
</gene>